<keyword evidence="7" id="KW-1185">Reference proteome</keyword>
<proteinExistence type="predicted"/>
<evidence type="ECO:0000256" key="5">
    <source>
        <dbReference type="SAM" id="Phobius"/>
    </source>
</evidence>
<reference evidence="6 7" key="1">
    <citation type="submission" date="2016-03" db="EMBL/GenBank/DDBJ databases">
        <title>Whole genome sequencing of Grifola frondosa 9006-11.</title>
        <authorList>
            <person name="Min B."/>
            <person name="Park H."/>
            <person name="Kim J.-G."/>
            <person name="Cho H."/>
            <person name="Oh Y.-L."/>
            <person name="Kong W.-S."/>
            <person name="Choi I.-G."/>
        </authorList>
    </citation>
    <scope>NUCLEOTIDE SEQUENCE [LARGE SCALE GENOMIC DNA]</scope>
    <source>
        <strain evidence="6 7">9006-11</strain>
    </source>
</reference>
<dbReference type="PANTHER" id="PTHR47804:SF1">
    <property type="entry name" value="DUF2421 DOMAIN-CONTAINING PROTEIN"/>
    <property type="match status" value="1"/>
</dbReference>
<organism evidence="6 7">
    <name type="scientific">Grifola frondosa</name>
    <name type="common">Maitake</name>
    <name type="synonym">Polyporus frondosus</name>
    <dbReference type="NCBI Taxonomy" id="5627"/>
    <lineage>
        <taxon>Eukaryota</taxon>
        <taxon>Fungi</taxon>
        <taxon>Dikarya</taxon>
        <taxon>Basidiomycota</taxon>
        <taxon>Agaricomycotina</taxon>
        <taxon>Agaricomycetes</taxon>
        <taxon>Polyporales</taxon>
        <taxon>Grifolaceae</taxon>
        <taxon>Grifola</taxon>
    </lineage>
</organism>
<keyword evidence="4 5" id="KW-0472">Membrane</keyword>
<comment type="subcellular location">
    <subcellularLocation>
        <location evidence="1">Membrane</location>
        <topology evidence="1">Multi-pass membrane protein</topology>
    </subcellularLocation>
</comment>
<evidence type="ECO:0000313" key="7">
    <source>
        <dbReference type="Proteomes" id="UP000092993"/>
    </source>
</evidence>
<protein>
    <submittedName>
        <fullName evidence="6">Uncharacterized protein</fullName>
    </submittedName>
</protein>
<evidence type="ECO:0000313" key="6">
    <source>
        <dbReference type="EMBL" id="OBZ71050.1"/>
    </source>
</evidence>
<sequence length="97" mass="10825">MVATVAVYFNPAKTLGGMVEADVFCSFGLLYATFVALSSMAMYWFFEVQPGWEWLADLLVLLWIGVGMSFVAWMKVWMAKPTFSTACSMTAIIVFIV</sequence>
<dbReference type="InterPro" id="IPR052430">
    <property type="entry name" value="IVT-Associated"/>
</dbReference>
<accession>A0A1C7M270</accession>
<dbReference type="Proteomes" id="UP000092993">
    <property type="component" value="Unassembled WGS sequence"/>
</dbReference>
<name>A0A1C7M270_GRIFR</name>
<dbReference type="EMBL" id="LUGG01000013">
    <property type="protein sequence ID" value="OBZ71050.1"/>
    <property type="molecule type" value="Genomic_DNA"/>
</dbReference>
<dbReference type="OMA" id="ADIFCIF"/>
<dbReference type="OrthoDB" id="68611at2759"/>
<evidence type="ECO:0000256" key="1">
    <source>
        <dbReference type="ARBA" id="ARBA00004141"/>
    </source>
</evidence>
<evidence type="ECO:0000256" key="4">
    <source>
        <dbReference type="ARBA" id="ARBA00023136"/>
    </source>
</evidence>
<evidence type="ECO:0000256" key="3">
    <source>
        <dbReference type="ARBA" id="ARBA00022989"/>
    </source>
</evidence>
<keyword evidence="3 5" id="KW-1133">Transmembrane helix</keyword>
<gene>
    <name evidence="6" type="ORF">A0H81_09292</name>
</gene>
<dbReference type="GO" id="GO:0016020">
    <property type="term" value="C:membrane"/>
    <property type="evidence" value="ECO:0007669"/>
    <property type="project" value="UniProtKB-SubCell"/>
</dbReference>
<dbReference type="PANTHER" id="PTHR47804">
    <property type="entry name" value="60S RIBOSOMAL PROTEIN L19"/>
    <property type="match status" value="1"/>
</dbReference>
<feature type="transmembrane region" description="Helical" evidence="5">
    <location>
        <begin position="52"/>
        <end position="73"/>
    </location>
</feature>
<dbReference type="AlphaFoldDB" id="A0A1C7M270"/>
<keyword evidence="2 5" id="KW-0812">Transmembrane</keyword>
<evidence type="ECO:0000256" key="2">
    <source>
        <dbReference type="ARBA" id="ARBA00022692"/>
    </source>
</evidence>
<comment type="caution">
    <text evidence="6">The sequence shown here is derived from an EMBL/GenBank/DDBJ whole genome shotgun (WGS) entry which is preliminary data.</text>
</comment>
<feature type="transmembrane region" description="Helical" evidence="5">
    <location>
        <begin position="23"/>
        <end position="46"/>
    </location>
</feature>